<evidence type="ECO:0000313" key="3">
    <source>
        <dbReference type="Proteomes" id="UP001240236"/>
    </source>
</evidence>
<keyword evidence="1" id="KW-0472">Membrane</keyword>
<protein>
    <submittedName>
        <fullName evidence="2">Uncharacterized protein</fullName>
    </submittedName>
</protein>
<keyword evidence="3" id="KW-1185">Reference proteome</keyword>
<dbReference type="RefSeq" id="WP_307247559.1">
    <property type="nucleotide sequence ID" value="NZ_JAUSUZ010000001.1"/>
</dbReference>
<evidence type="ECO:0000313" key="2">
    <source>
        <dbReference type="EMBL" id="MDQ0371077.1"/>
    </source>
</evidence>
<sequence length="68" mass="7218">MGLSGRVCPDCERRVREPFEETILGREVCPDCARALFLASGAGAAAGGSLGVAAGVWSTLLRKIRRTR</sequence>
<evidence type="ECO:0000256" key="1">
    <source>
        <dbReference type="SAM" id="Phobius"/>
    </source>
</evidence>
<keyword evidence="1" id="KW-0812">Transmembrane</keyword>
<dbReference type="EMBL" id="JAUSUZ010000001">
    <property type="protein sequence ID" value="MDQ0371077.1"/>
    <property type="molecule type" value="Genomic_DNA"/>
</dbReference>
<dbReference type="Proteomes" id="UP001240236">
    <property type="component" value="Unassembled WGS sequence"/>
</dbReference>
<organism evidence="2 3">
    <name type="scientific">Catenuloplanes indicus</name>
    <dbReference type="NCBI Taxonomy" id="137267"/>
    <lineage>
        <taxon>Bacteria</taxon>
        <taxon>Bacillati</taxon>
        <taxon>Actinomycetota</taxon>
        <taxon>Actinomycetes</taxon>
        <taxon>Micromonosporales</taxon>
        <taxon>Micromonosporaceae</taxon>
        <taxon>Catenuloplanes</taxon>
    </lineage>
</organism>
<reference evidence="2 3" key="1">
    <citation type="submission" date="2023-07" db="EMBL/GenBank/DDBJ databases">
        <title>Sequencing the genomes of 1000 actinobacteria strains.</title>
        <authorList>
            <person name="Klenk H.-P."/>
        </authorList>
    </citation>
    <scope>NUCLEOTIDE SEQUENCE [LARGE SCALE GENOMIC DNA]</scope>
    <source>
        <strain evidence="2 3">DSM 44709</strain>
    </source>
</reference>
<accession>A0AAE3W9S0</accession>
<name>A0AAE3W9S0_9ACTN</name>
<dbReference type="AlphaFoldDB" id="A0AAE3W9S0"/>
<keyword evidence="1" id="KW-1133">Transmembrane helix</keyword>
<proteinExistence type="predicted"/>
<comment type="caution">
    <text evidence="2">The sequence shown here is derived from an EMBL/GenBank/DDBJ whole genome shotgun (WGS) entry which is preliminary data.</text>
</comment>
<feature type="transmembrane region" description="Helical" evidence="1">
    <location>
        <begin position="35"/>
        <end position="60"/>
    </location>
</feature>
<gene>
    <name evidence="2" type="ORF">J2S42_007746</name>
</gene>